<accession>A0AAU7Y4M7</accession>
<protein>
    <submittedName>
        <fullName evidence="1">Uncharacterized protein</fullName>
    </submittedName>
</protein>
<dbReference type="RefSeq" id="WP_124141493.1">
    <property type="nucleotide sequence ID" value="NZ_CP158373.1"/>
</dbReference>
<name>A0AAU7Y4M7_9PSED</name>
<sequence>MNLDQQDEESVLQLINAICSRSPRQVPEDALADFAKQVWYGELDLVALLGEHLVRSGMADEQRRRLLYVVDRLTCYPCMLRSKAGQLREVLKEWAELKLAQPTPYAVELAARHMLDKKAFEWGLEEDITPQMKSVLQFQTRHYAASLGKATGYSEKG</sequence>
<reference evidence="1" key="1">
    <citation type="submission" date="2023-08" db="EMBL/GenBank/DDBJ databases">
        <title>Increased levels of nutrients transform a symbiont into a lethal pathobiont.</title>
        <authorList>
            <person name="Lachnit T."/>
            <person name="Ulrich L."/>
            <person name="Willmer F.M."/>
            <person name="Hasenbein T."/>
            <person name="Steiner L.X."/>
            <person name="Wolters M."/>
            <person name="Herbst E.M."/>
            <person name="Deines P."/>
        </authorList>
    </citation>
    <scope>NUCLEOTIDE SEQUENCE</scope>
    <source>
        <strain evidence="1">T3</strain>
    </source>
</reference>
<dbReference type="AlphaFoldDB" id="A0AAU7Y4M7"/>
<proteinExistence type="predicted"/>
<gene>
    <name evidence="1" type="ORF">ABS648_03915</name>
</gene>
<organism evidence="1">
    <name type="scientific">Pseudomonas solani</name>
    <dbReference type="NCBI Taxonomy" id="2731552"/>
    <lineage>
        <taxon>Bacteria</taxon>
        <taxon>Pseudomonadati</taxon>
        <taxon>Pseudomonadota</taxon>
        <taxon>Gammaproteobacteria</taxon>
        <taxon>Pseudomonadales</taxon>
        <taxon>Pseudomonadaceae</taxon>
        <taxon>Pseudomonas</taxon>
    </lineage>
</organism>
<dbReference type="EMBL" id="CP158373">
    <property type="protein sequence ID" value="XBY64918.1"/>
    <property type="molecule type" value="Genomic_DNA"/>
</dbReference>
<evidence type="ECO:0000313" key="1">
    <source>
        <dbReference type="EMBL" id="XBY64918.1"/>
    </source>
</evidence>